<name>A0ABQ7GBH8_DUNSA</name>
<evidence type="ECO:0000256" key="4">
    <source>
        <dbReference type="SAM" id="SignalP"/>
    </source>
</evidence>
<feature type="compositionally biased region" description="Acidic residues" evidence="3">
    <location>
        <begin position="115"/>
        <end position="124"/>
    </location>
</feature>
<reference evidence="6" key="1">
    <citation type="submission" date="2017-08" db="EMBL/GenBank/DDBJ databases">
        <authorList>
            <person name="Polle J.E."/>
            <person name="Barry K."/>
            <person name="Cushman J."/>
            <person name="Schmutz J."/>
            <person name="Tran D."/>
            <person name="Hathwaick L.T."/>
            <person name="Yim W.C."/>
            <person name="Jenkins J."/>
            <person name="Mckie-Krisberg Z.M."/>
            <person name="Prochnik S."/>
            <person name="Lindquist E."/>
            <person name="Dockter R.B."/>
            <person name="Adam C."/>
            <person name="Molina H."/>
            <person name="Bunkerborg J."/>
            <person name="Jin E."/>
            <person name="Buchheim M."/>
            <person name="Magnuson J."/>
        </authorList>
    </citation>
    <scope>NUCLEOTIDE SEQUENCE</scope>
    <source>
        <strain evidence="6">CCAP 19/18</strain>
    </source>
</reference>
<feature type="region of interest" description="Disordered" evidence="3">
    <location>
        <begin position="337"/>
        <end position="364"/>
    </location>
</feature>
<feature type="compositionally biased region" description="Pro residues" evidence="3">
    <location>
        <begin position="255"/>
        <end position="266"/>
    </location>
</feature>
<feature type="compositionally biased region" description="Basic residues" evidence="3">
    <location>
        <begin position="349"/>
        <end position="364"/>
    </location>
</feature>
<keyword evidence="7" id="KW-1185">Reference proteome</keyword>
<evidence type="ECO:0000313" key="6">
    <source>
        <dbReference type="EMBL" id="KAF5831965.1"/>
    </source>
</evidence>
<organism evidence="6 7">
    <name type="scientific">Dunaliella salina</name>
    <name type="common">Green alga</name>
    <name type="synonym">Protococcus salinus</name>
    <dbReference type="NCBI Taxonomy" id="3046"/>
    <lineage>
        <taxon>Eukaryota</taxon>
        <taxon>Viridiplantae</taxon>
        <taxon>Chlorophyta</taxon>
        <taxon>core chlorophytes</taxon>
        <taxon>Chlorophyceae</taxon>
        <taxon>CS clade</taxon>
        <taxon>Chlamydomonadales</taxon>
        <taxon>Dunaliellaceae</taxon>
        <taxon>Dunaliella</taxon>
    </lineage>
</organism>
<feature type="compositionally biased region" description="Low complexity" evidence="3">
    <location>
        <begin position="93"/>
        <end position="110"/>
    </location>
</feature>
<keyword evidence="2" id="KW-1015">Disulfide bond</keyword>
<feature type="chain" id="PRO_5046339569" description="Folate receptor-like domain-containing protein" evidence="4">
    <location>
        <begin position="22"/>
        <end position="364"/>
    </location>
</feature>
<dbReference type="Pfam" id="PF03024">
    <property type="entry name" value="Folate_rec"/>
    <property type="match status" value="1"/>
</dbReference>
<proteinExistence type="predicted"/>
<feature type="signal peptide" evidence="4">
    <location>
        <begin position="1"/>
        <end position="21"/>
    </location>
</feature>
<dbReference type="InterPro" id="IPR018143">
    <property type="entry name" value="Folate_rcpt-like"/>
</dbReference>
<feature type="compositionally biased region" description="Basic residues" evidence="3">
    <location>
        <begin position="279"/>
        <end position="288"/>
    </location>
</feature>
<dbReference type="InterPro" id="IPR053305">
    <property type="entry name" value="Folate-binding_rcpt-like"/>
</dbReference>
<evidence type="ECO:0000313" key="7">
    <source>
        <dbReference type="Proteomes" id="UP000815325"/>
    </source>
</evidence>
<feature type="domain" description="Folate receptor-like" evidence="5">
    <location>
        <begin position="143"/>
        <end position="234"/>
    </location>
</feature>
<feature type="region of interest" description="Disordered" evidence="3">
    <location>
        <begin position="245"/>
        <end position="296"/>
    </location>
</feature>
<comment type="caution">
    <text evidence="6">The sequence shown here is derived from an EMBL/GenBank/DDBJ whole genome shotgun (WGS) entry which is preliminary data.</text>
</comment>
<evidence type="ECO:0000259" key="5">
    <source>
        <dbReference type="Pfam" id="PF03024"/>
    </source>
</evidence>
<evidence type="ECO:0000256" key="3">
    <source>
        <dbReference type="SAM" id="MobiDB-lite"/>
    </source>
</evidence>
<dbReference type="Proteomes" id="UP000815325">
    <property type="component" value="Unassembled WGS sequence"/>
</dbReference>
<protein>
    <recommendedName>
        <fullName evidence="5">Folate receptor-like domain-containing protein</fullName>
    </recommendedName>
</protein>
<accession>A0ABQ7GBH8</accession>
<feature type="compositionally biased region" description="Low complexity" evidence="3">
    <location>
        <begin position="125"/>
        <end position="134"/>
    </location>
</feature>
<evidence type="ECO:0000256" key="2">
    <source>
        <dbReference type="ARBA" id="ARBA00023157"/>
    </source>
</evidence>
<sequence length="364" mass="39154">MCRKQHILVHLVLIAALHAIAERPGSSKGDETAAQLTCKPQGLLNFDQPYPRPRRTNGLPVCPQYSCSCCAHQHVAHIYRLLAPAMLSAHESTPQSQQEQQQQQTMTTTTRGLDNSDDEGDEEGGFSSQSTDGGTSSGEKEQGLSGRCADMLTLMACRVCDPEVGVGMKPAVCHATCNAWYAACKQHYFSFEPLSGLLVGCPASGPGPGTALPSQEMCVRMQDTVANGAELCELAGLPVADPTPGTPCFNGADPQMPPGVCEPPLDPSTSKQQQQKQADKKKKKQKQKKQADGEGGHSAELMWKIGLFGLLCGLALVTPWGLSWGRDKFESWQLARMGAQAQRQTQGQPKKHPGAFKGKGRFAR</sequence>
<evidence type="ECO:0000256" key="1">
    <source>
        <dbReference type="ARBA" id="ARBA00022729"/>
    </source>
</evidence>
<dbReference type="EMBL" id="MU069907">
    <property type="protein sequence ID" value="KAF5831965.1"/>
    <property type="molecule type" value="Genomic_DNA"/>
</dbReference>
<gene>
    <name evidence="6" type="ORF">DUNSADRAFT_12330</name>
</gene>
<keyword evidence="1 4" id="KW-0732">Signal</keyword>
<feature type="region of interest" description="Disordered" evidence="3">
    <location>
        <begin position="89"/>
        <end position="143"/>
    </location>
</feature>
<dbReference type="PANTHER" id="PTHR37390">
    <property type="entry name" value="OS02G0592500 PROTEIN"/>
    <property type="match status" value="1"/>
</dbReference>
<dbReference type="PANTHER" id="PTHR37390:SF1">
    <property type="entry name" value="FOLATE-BINDING PROTEIN 1"/>
    <property type="match status" value="1"/>
</dbReference>